<name>A0A2T4YP10_9SPHN</name>
<keyword evidence="1" id="KW-1133">Transmembrane helix</keyword>
<keyword evidence="1" id="KW-0812">Transmembrane</keyword>
<dbReference type="Proteomes" id="UP000240996">
    <property type="component" value="Unassembled WGS sequence"/>
</dbReference>
<evidence type="ECO:0000256" key="1">
    <source>
        <dbReference type="SAM" id="Phobius"/>
    </source>
</evidence>
<dbReference type="Pfam" id="PF13618">
    <property type="entry name" value="Gluconate_2-dh3"/>
    <property type="match status" value="1"/>
</dbReference>
<evidence type="ECO:0000313" key="3">
    <source>
        <dbReference type="Proteomes" id="UP000240996"/>
    </source>
</evidence>
<dbReference type="InterPro" id="IPR027056">
    <property type="entry name" value="Gluconate_2DH_su3"/>
</dbReference>
<evidence type="ECO:0000313" key="2">
    <source>
        <dbReference type="EMBL" id="PTM45128.1"/>
    </source>
</evidence>
<dbReference type="EMBL" id="PZZN01000003">
    <property type="protein sequence ID" value="PTM45128.1"/>
    <property type="molecule type" value="Genomic_DNA"/>
</dbReference>
<organism evidence="2 3">
    <name type="scientific">Sphingomonas aerolata</name>
    <dbReference type="NCBI Taxonomy" id="185951"/>
    <lineage>
        <taxon>Bacteria</taxon>
        <taxon>Pseudomonadati</taxon>
        <taxon>Pseudomonadota</taxon>
        <taxon>Alphaproteobacteria</taxon>
        <taxon>Sphingomonadales</taxon>
        <taxon>Sphingomonadaceae</taxon>
        <taxon>Sphingomonas</taxon>
    </lineage>
</organism>
<proteinExistence type="predicted"/>
<reference evidence="2 3" key="1">
    <citation type="submission" date="2018-04" db="EMBL/GenBank/DDBJ databases">
        <title>Genomic Encyclopedia of Type Strains, Phase III (KMG-III): the genomes of soil and plant-associated and newly described type strains.</title>
        <authorList>
            <person name="Whitman W."/>
        </authorList>
    </citation>
    <scope>NUCLEOTIDE SEQUENCE [LARGE SCALE GENOMIC DNA]</scope>
    <source>
        <strain evidence="2 3">NW12</strain>
    </source>
</reference>
<keyword evidence="1" id="KW-0472">Membrane</keyword>
<dbReference type="AlphaFoldDB" id="A0A2T4YP10"/>
<accession>A0A2T4YP10</accession>
<gene>
    <name evidence="2" type="ORF">C8J24_3348</name>
</gene>
<comment type="caution">
    <text evidence="2">The sequence shown here is derived from an EMBL/GenBank/DDBJ whole genome shotgun (WGS) entry which is preliminary data.</text>
</comment>
<keyword evidence="3" id="KW-1185">Reference proteome</keyword>
<dbReference type="RefSeq" id="WP_031441472.1">
    <property type="nucleotide sequence ID" value="NZ_PZZN01000003.1"/>
</dbReference>
<sequence>MADNGLGEFDRRSAIGGGLVLAALVGTPLWIWGKARQGEKGEATEDQRRMIDTVSDLVIPRTDTPGASDVGVGDFVVLALNHGLDGTREPASGAAIQGGGPAPTPRGGLYLLDDLAIMLRIKAGGDFNQATPAAQRAALTAIDTRAFAPGNDKDPWHKIKDLILTGYYTSEAGGSKELQYELVPGRWDPDVPLKPSDRAFSSDWTAVEFG</sequence>
<feature type="transmembrane region" description="Helical" evidence="1">
    <location>
        <begin position="14"/>
        <end position="32"/>
    </location>
</feature>
<protein>
    <submittedName>
        <fullName evidence="2">Gluconate 2-dehydrogenase subunit 3-like protein</fullName>
    </submittedName>
</protein>